<organism evidence="1 2">
    <name type="scientific">Operophtera brumata</name>
    <name type="common">Winter moth</name>
    <name type="synonym">Phalaena brumata</name>
    <dbReference type="NCBI Taxonomy" id="104452"/>
    <lineage>
        <taxon>Eukaryota</taxon>
        <taxon>Metazoa</taxon>
        <taxon>Ecdysozoa</taxon>
        <taxon>Arthropoda</taxon>
        <taxon>Hexapoda</taxon>
        <taxon>Insecta</taxon>
        <taxon>Pterygota</taxon>
        <taxon>Neoptera</taxon>
        <taxon>Endopterygota</taxon>
        <taxon>Lepidoptera</taxon>
        <taxon>Glossata</taxon>
        <taxon>Ditrysia</taxon>
        <taxon>Geometroidea</taxon>
        <taxon>Geometridae</taxon>
        <taxon>Larentiinae</taxon>
        <taxon>Operophtera</taxon>
    </lineage>
</organism>
<proteinExistence type="predicted"/>
<dbReference type="EMBL" id="JTDY01005985">
    <property type="protein sequence ID" value="KOB66396.1"/>
    <property type="molecule type" value="Genomic_DNA"/>
</dbReference>
<name>A0A0L7KTL4_OPEBR</name>
<dbReference type="AlphaFoldDB" id="A0A0L7KTL4"/>
<accession>A0A0L7KTL4</accession>
<keyword evidence="1" id="KW-0695">RNA-directed DNA polymerase</keyword>
<evidence type="ECO:0000313" key="1">
    <source>
        <dbReference type="EMBL" id="KOB66396.1"/>
    </source>
</evidence>
<reference evidence="1 2" key="1">
    <citation type="journal article" date="2015" name="Genome Biol. Evol.">
        <title>The genome of winter moth (Operophtera brumata) provides a genomic perspective on sexual dimorphism and phenology.</title>
        <authorList>
            <person name="Derks M.F."/>
            <person name="Smit S."/>
            <person name="Salis L."/>
            <person name="Schijlen E."/>
            <person name="Bossers A."/>
            <person name="Mateman C."/>
            <person name="Pijl A.S."/>
            <person name="de Ridder D."/>
            <person name="Groenen M.A."/>
            <person name="Visser M.E."/>
            <person name="Megens H.J."/>
        </authorList>
    </citation>
    <scope>NUCLEOTIDE SEQUENCE [LARGE SCALE GENOMIC DNA]</scope>
    <source>
        <strain evidence="1">WM2013NL</strain>
        <tissue evidence="1">Head and thorax</tissue>
    </source>
</reference>
<keyword evidence="1" id="KW-0808">Transferase</keyword>
<evidence type="ECO:0000313" key="2">
    <source>
        <dbReference type="Proteomes" id="UP000037510"/>
    </source>
</evidence>
<dbReference type="Proteomes" id="UP000037510">
    <property type="component" value="Unassembled WGS sequence"/>
</dbReference>
<gene>
    <name evidence="1" type="ORF">OBRU01_21274</name>
</gene>
<keyword evidence="2" id="KW-1185">Reference proteome</keyword>
<keyword evidence="1" id="KW-0548">Nucleotidyltransferase</keyword>
<sequence length="374" mass="42642">ETWNTIKEICNLVKKNEPSSDLLKHSNITDSLDEVNRFFTTIGSNLANETLSKLNTTDSSLALNAQCTDPPANSMSFLCNTTLKGADMQMFADDTVILFHGKSWAGVHELAKVGMSAVTTWLEDSLLTLNTSKTKYLCFSKSAKSIPKASNLHIHSYPCNRQISTNTSCICPILERVSNIKYLGINIDDRLSWKIHITSVAKRLRKLMYLRAVCDKTLLIQTYKALGECIIAYCITSWGAAAKTHILELERPQRSLLKVLLCLPFRHPTTAVYEMADVLTVRQLFIFLCIKRYHATVVPHLPASDARRQRFPAPSARSRIAQQHFNFHAPRLYKYFNTVYNSKDLSCFQMKYKLREWLKNKTYNDTETLLMVIQ</sequence>
<dbReference type="GO" id="GO:0003964">
    <property type="term" value="F:RNA-directed DNA polymerase activity"/>
    <property type="evidence" value="ECO:0007669"/>
    <property type="project" value="UniProtKB-KW"/>
</dbReference>
<comment type="caution">
    <text evidence="1">The sequence shown here is derived from an EMBL/GenBank/DDBJ whole genome shotgun (WGS) entry which is preliminary data.</text>
</comment>
<dbReference type="STRING" id="104452.A0A0L7KTL4"/>
<feature type="non-terminal residue" evidence="1">
    <location>
        <position position="1"/>
    </location>
</feature>
<dbReference type="PANTHER" id="PTHR33332">
    <property type="entry name" value="REVERSE TRANSCRIPTASE DOMAIN-CONTAINING PROTEIN"/>
    <property type="match status" value="1"/>
</dbReference>
<protein>
    <submittedName>
        <fullName evidence="1">Putative RNA-directed DNA polymerase</fullName>
    </submittedName>
</protein>